<dbReference type="PRINTS" id="PR00036">
    <property type="entry name" value="HTHLACI"/>
</dbReference>
<evidence type="ECO:0000313" key="5">
    <source>
        <dbReference type="EMBL" id="NMP24677.1"/>
    </source>
</evidence>
<dbReference type="PROSITE" id="PS00356">
    <property type="entry name" value="HTH_LACI_1"/>
    <property type="match status" value="1"/>
</dbReference>
<evidence type="ECO:0000259" key="4">
    <source>
        <dbReference type="PROSITE" id="PS50932"/>
    </source>
</evidence>
<name>A0A7Y0Q4I9_9FIRM</name>
<gene>
    <name evidence="5" type="ORF">HIJ39_20425</name>
</gene>
<reference evidence="5 6" key="1">
    <citation type="submission" date="2020-04" db="EMBL/GenBank/DDBJ databases">
        <authorList>
            <person name="Zhang R."/>
            <person name="Schippers A."/>
        </authorList>
    </citation>
    <scope>NUCLEOTIDE SEQUENCE [LARGE SCALE GENOMIC DNA]</scope>
    <source>
        <strain evidence="5 6">DSM 109850</strain>
    </source>
</reference>
<dbReference type="Gene3D" id="3.40.50.2300">
    <property type="match status" value="2"/>
</dbReference>
<comment type="caution">
    <text evidence="5">The sequence shown here is derived from an EMBL/GenBank/DDBJ whole genome shotgun (WGS) entry which is preliminary data.</text>
</comment>
<dbReference type="Pfam" id="PF13377">
    <property type="entry name" value="Peripla_BP_3"/>
    <property type="match status" value="1"/>
</dbReference>
<dbReference type="AlphaFoldDB" id="A0A7Y0Q4I9"/>
<dbReference type="Gene3D" id="1.10.260.40">
    <property type="entry name" value="lambda repressor-like DNA-binding domains"/>
    <property type="match status" value="1"/>
</dbReference>
<dbReference type="SUPFAM" id="SSF53822">
    <property type="entry name" value="Periplasmic binding protein-like I"/>
    <property type="match status" value="1"/>
</dbReference>
<keyword evidence="1" id="KW-0805">Transcription regulation</keyword>
<dbReference type="EMBL" id="JABBVZ010000135">
    <property type="protein sequence ID" value="NMP24677.1"/>
    <property type="molecule type" value="Genomic_DNA"/>
</dbReference>
<dbReference type="Pfam" id="PF00356">
    <property type="entry name" value="LacI"/>
    <property type="match status" value="1"/>
</dbReference>
<dbReference type="InterPro" id="IPR028082">
    <property type="entry name" value="Peripla_BP_I"/>
</dbReference>
<protein>
    <submittedName>
        <fullName evidence="5">LacI family transcriptional regulator</fullName>
    </submittedName>
</protein>
<evidence type="ECO:0000256" key="1">
    <source>
        <dbReference type="ARBA" id="ARBA00023015"/>
    </source>
</evidence>
<feature type="domain" description="HTH lacI-type" evidence="4">
    <location>
        <begin position="2"/>
        <end position="56"/>
    </location>
</feature>
<dbReference type="PANTHER" id="PTHR30146:SF109">
    <property type="entry name" value="HTH-TYPE TRANSCRIPTIONAL REGULATOR GALS"/>
    <property type="match status" value="1"/>
</dbReference>
<dbReference type="SUPFAM" id="SSF47413">
    <property type="entry name" value="lambda repressor-like DNA-binding domains"/>
    <property type="match status" value="1"/>
</dbReference>
<proteinExistence type="predicted"/>
<organism evidence="5 6">
    <name type="scientific">Sulfobacillus harzensis</name>
    <dbReference type="NCBI Taxonomy" id="2729629"/>
    <lineage>
        <taxon>Bacteria</taxon>
        <taxon>Bacillati</taxon>
        <taxon>Bacillota</taxon>
        <taxon>Clostridia</taxon>
        <taxon>Eubacteriales</taxon>
        <taxon>Clostridiales Family XVII. Incertae Sedis</taxon>
        <taxon>Sulfobacillus</taxon>
    </lineage>
</organism>
<dbReference type="PANTHER" id="PTHR30146">
    <property type="entry name" value="LACI-RELATED TRANSCRIPTIONAL REPRESSOR"/>
    <property type="match status" value="1"/>
</dbReference>
<evidence type="ECO:0000256" key="3">
    <source>
        <dbReference type="ARBA" id="ARBA00023163"/>
    </source>
</evidence>
<dbReference type="CDD" id="cd01392">
    <property type="entry name" value="HTH_LacI"/>
    <property type="match status" value="1"/>
</dbReference>
<dbReference type="CDD" id="cd06267">
    <property type="entry name" value="PBP1_LacI_sugar_binding-like"/>
    <property type="match status" value="1"/>
</dbReference>
<keyword evidence="3" id="KW-0804">Transcription</keyword>
<evidence type="ECO:0000313" key="6">
    <source>
        <dbReference type="Proteomes" id="UP000533476"/>
    </source>
</evidence>
<keyword evidence="2" id="KW-0238">DNA-binding</keyword>
<dbReference type="SMART" id="SM00354">
    <property type="entry name" value="HTH_LACI"/>
    <property type="match status" value="1"/>
</dbReference>
<sequence length="321" mass="35572">MTTIKDIAKLAGVSYSTVSKALNDSPLVKEDTKQRIFAIARAHNYRRNLLASNLVSGRSRLIGLVFKTVNNPVFGYLANELHAALAKEQYYTILTWAGASIDILEDLRVGALVYWGDLEEDAQLLSRFSESSVPVFVLGNNSPVPFPCLRIDRKRGILSAVQYLKSLGHQRIGLVGNSQEIKTQAFKESLKEAGLPFRAGFVLPGSTTWEDGYRAVKNYRWSSDSPTAFLGVNNLVTRGALRALLEDGVQVPERLSLIGYDDLFDMEHAEVPLTTIGPPLDDMARMAARTVLQLVQRQTVAEETWIEPVLRVRTSTGPVPR</sequence>
<evidence type="ECO:0000256" key="2">
    <source>
        <dbReference type="ARBA" id="ARBA00023125"/>
    </source>
</evidence>
<dbReference type="GO" id="GO:0003700">
    <property type="term" value="F:DNA-binding transcription factor activity"/>
    <property type="evidence" value="ECO:0007669"/>
    <property type="project" value="TreeGrafter"/>
</dbReference>
<dbReference type="InterPro" id="IPR010982">
    <property type="entry name" value="Lambda_DNA-bd_dom_sf"/>
</dbReference>
<keyword evidence="6" id="KW-1185">Reference proteome</keyword>
<dbReference type="InterPro" id="IPR000843">
    <property type="entry name" value="HTH_LacI"/>
</dbReference>
<dbReference type="GO" id="GO:0000976">
    <property type="term" value="F:transcription cis-regulatory region binding"/>
    <property type="evidence" value="ECO:0007669"/>
    <property type="project" value="TreeGrafter"/>
</dbReference>
<dbReference type="Proteomes" id="UP000533476">
    <property type="component" value="Unassembled WGS sequence"/>
</dbReference>
<accession>A0A7Y0Q4I9</accession>
<dbReference type="RefSeq" id="WP_169102885.1">
    <property type="nucleotide sequence ID" value="NZ_JABBVZ010000135.1"/>
</dbReference>
<dbReference type="InterPro" id="IPR046335">
    <property type="entry name" value="LacI/GalR-like_sensor"/>
</dbReference>
<dbReference type="PROSITE" id="PS50932">
    <property type="entry name" value="HTH_LACI_2"/>
    <property type="match status" value="1"/>
</dbReference>